<name>A0A428KCE2_9BACT</name>
<gene>
    <name evidence="1" type="ORF">EI291_20295</name>
</gene>
<dbReference type="Gene3D" id="2.60.40.2420">
    <property type="match status" value="1"/>
</dbReference>
<comment type="caution">
    <text evidence="1">The sequence shown here is derived from an EMBL/GenBank/DDBJ whole genome shotgun (WGS) entry which is preliminary data.</text>
</comment>
<proteinExistence type="predicted"/>
<evidence type="ECO:0008006" key="3">
    <source>
        <dbReference type="Google" id="ProtNLM"/>
    </source>
</evidence>
<dbReference type="InterPro" id="IPR047726">
    <property type="entry name" value="CsgH_dom"/>
</dbReference>
<evidence type="ECO:0000313" key="2">
    <source>
        <dbReference type="Proteomes" id="UP000273500"/>
    </source>
</evidence>
<sequence length="131" mass="14185">MAFFTVSSWLVSGLGLLIGTFSLTDDAGCQARLVAQPENGMLRIIGFCRNKSVQPLPIRYELLTSRSGQAGSSRNVQSGTYTVGPSQEQALSETSISYQSSDACSIHLRLFNPQGQLLAEDSVVHQPQARH</sequence>
<keyword evidence="2" id="KW-1185">Reference proteome</keyword>
<organism evidence="1 2">
    <name type="scientific">Hymenobacter rigui</name>
    <dbReference type="NCBI Taxonomy" id="334424"/>
    <lineage>
        <taxon>Bacteria</taxon>
        <taxon>Pseudomonadati</taxon>
        <taxon>Bacteroidota</taxon>
        <taxon>Cytophagia</taxon>
        <taxon>Cytophagales</taxon>
        <taxon>Hymenobacteraceae</taxon>
        <taxon>Hymenobacter</taxon>
    </lineage>
</organism>
<dbReference type="NCBIfam" id="NF041112">
    <property type="entry name" value="chap_CsgH_alph"/>
    <property type="match status" value="1"/>
</dbReference>
<dbReference type="AlphaFoldDB" id="A0A428KCE2"/>
<dbReference type="RefSeq" id="WP_125424116.1">
    <property type="nucleotide sequence ID" value="NZ_RWIT01000018.1"/>
</dbReference>
<reference evidence="1 2" key="1">
    <citation type="submission" date="2018-12" db="EMBL/GenBank/DDBJ databases">
        <authorList>
            <person name="Feng G."/>
            <person name="Zhu H."/>
        </authorList>
    </citation>
    <scope>NUCLEOTIDE SEQUENCE [LARGE SCALE GENOMIC DNA]</scope>
    <source>
        <strain evidence="1 2">KCTC 12533</strain>
    </source>
</reference>
<dbReference type="InterPro" id="IPR053722">
    <property type="entry name" value="Curli_assembly_CsgC/AgfC"/>
</dbReference>
<protein>
    <recommendedName>
        <fullName evidence="3">Curli assembly protein CsgC</fullName>
    </recommendedName>
</protein>
<accession>A0A428KCE2</accession>
<dbReference type="OrthoDB" id="886774at2"/>
<evidence type="ECO:0000313" key="1">
    <source>
        <dbReference type="EMBL" id="RSK44095.1"/>
    </source>
</evidence>
<dbReference type="EMBL" id="RWIT01000018">
    <property type="protein sequence ID" value="RSK44095.1"/>
    <property type="molecule type" value="Genomic_DNA"/>
</dbReference>
<dbReference type="Proteomes" id="UP000273500">
    <property type="component" value="Unassembled WGS sequence"/>
</dbReference>